<dbReference type="GeneID" id="31003284"/>
<keyword evidence="4" id="KW-1185">Reference proteome</keyword>
<sequence>MTNDTRNDEAETPAKLSAPALSSRLIHQCRLLLAEIDVFQNAVASRFRKHQQQQHLVELRLLRSSVATELKILERLSGDANALMEERHAKRQKGEDDDDDDFEMKEGRILHTLRSSNLSFHVAVWTIAKQYCEGVVAFSKRFYGVGHGQQQQQDDEMSDKEGKHNKAVSKDKRKGVFVDIVYRNGEEWLKVLTLSESRLLFEMAEKGWGMDDEYDDYDDGDLQDIQKRTILQNSSKMVPTGGYLEDDFEDDDDQLEMIKMAADMIKVARATRVRYKNPRVRIIAPRLEEGKIPEVDRILNIVRGYGVAIECGTKVPDVFNEETNDQRDPHSITESDLPISTMLPNPFKEFTDTINVDCTLLLAVVSELSHKRHITPSPKYHRAILRQIEVENELPLLPAELWPAMTNRKLVCTEEAVTRMKEIVGTIGTESEKLRTAIFLGEGDMEGLETDTLLSKFQQLSDHPIPNQLQIPIQVVDAHAEIDAALQQNKFPPVFHKVTEFLTDINRSVFLYGWATGIVTITSNNTVVRQIENTIERNRGDDDAMEGPKTWVCDTARSLIGKEKNRKP</sequence>
<accession>A0A225B1V2</accession>
<dbReference type="Proteomes" id="UP000214365">
    <property type="component" value="Unassembled WGS sequence"/>
</dbReference>
<reference evidence="3 4" key="1">
    <citation type="submission" date="2015-06" db="EMBL/GenBank/DDBJ databases">
        <title>Talaromyces atroroseus IBT 11181 draft genome.</title>
        <authorList>
            <person name="Rasmussen K.B."/>
            <person name="Rasmussen S."/>
            <person name="Petersen B."/>
            <person name="Sicheritz-Ponten T."/>
            <person name="Mortensen U.H."/>
            <person name="Thrane U."/>
        </authorList>
    </citation>
    <scope>NUCLEOTIDE SEQUENCE [LARGE SCALE GENOMIC DNA]</scope>
    <source>
        <strain evidence="3 4">IBT 11181</strain>
    </source>
</reference>
<organism evidence="3 4">
    <name type="scientific">Talaromyces atroroseus</name>
    <dbReference type="NCBI Taxonomy" id="1441469"/>
    <lineage>
        <taxon>Eukaryota</taxon>
        <taxon>Fungi</taxon>
        <taxon>Dikarya</taxon>
        <taxon>Ascomycota</taxon>
        <taxon>Pezizomycotina</taxon>
        <taxon>Eurotiomycetes</taxon>
        <taxon>Eurotiomycetidae</taxon>
        <taxon>Eurotiales</taxon>
        <taxon>Trichocomaceae</taxon>
        <taxon>Talaromyces</taxon>
        <taxon>Talaromyces sect. Trachyspermi</taxon>
    </lineage>
</organism>
<dbReference type="EMBL" id="LFMY01000004">
    <property type="protein sequence ID" value="OKL60795.1"/>
    <property type="molecule type" value="Genomic_DNA"/>
</dbReference>
<proteinExistence type="predicted"/>
<dbReference type="PANTHER" id="PTHR13379">
    <property type="entry name" value="UNCHARACTERIZED DUF1308"/>
    <property type="match status" value="1"/>
</dbReference>
<evidence type="ECO:0000313" key="3">
    <source>
        <dbReference type="EMBL" id="OKL60795.1"/>
    </source>
</evidence>
<evidence type="ECO:0000259" key="2">
    <source>
        <dbReference type="Pfam" id="PF07000"/>
    </source>
</evidence>
<gene>
    <name evidence="3" type="ORF">UA08_03529</name>
</gene>
<dbReference type="AlphaFoldDB" id="A0A225B1V2"/>
<dbReference type="RefSeq" id="XP_020120916.1">
    <property type="nucleotide sequence ID" value="XM_020265839.1"/>
</dbReference>
<feature type="domain" description="DUF1308" evidence="2">
    <location>
        <begin position="354"/>
        <end position="438"/>
    </location>
</feature>
<protein>
    <recommendedName>
        <fullName evidence="2">DUF1308 domain-containing protein</fullName>
    </recommendedName>
</protein>
<evidence type="ECO:0000256" key="1">
    <source>
        <dbReference type="SAM" id="MobiDB-lite"/>
    </source>
</evidence>
<name>A0A225B1V2_TALAT</name>
<dbReference type="InterPro" id="IPR010733">
    <property type="entry name" value="DUF1308"/>
</dbReference>
<comment type="caution">
    <text evidence="3">The sequence shown here is derived from an EMBL/GenBank/DDBJ whole genome shotgun (WGS) entry which is preliminary data.</text>
</comment>
<dbReference type="OrthoDB" id="441890at2759"/>
<evidence type="ECO:0000313" key="4">
    <source>
        <dbReference type="Proteomes" id="UP000214365"/>
    </source>
</evidence>
<dbReference type="STRING" id="1441469.A0A225B1V2"/>
<feature type="region of interest" description="Disordered" evidence="1">
    <location>
        <begin position="149"/>
        <end position="168"/>
    </location>
</feature>
<feature type="compositionally biased region" description="Basic and acidic residues" evidence="1">
    <location>
        <begin position="159"/>
        <end position="168"/>
    </location>
</feature>
<dbReference type="Pfam" id="PF07000">
    <property type="entry name" value="DUF1308"/>
    <property type="match status" value="1"/>
</dbReference>
<dbReference type="PANTHER" id="PTHR13379:SF0">
    <property type="entry name" value="UPF0415 PROTEIN C7ORF25"/>
    <property type="match status" value="1"/>
</dbReference>